<dbReference type="Proteomes" id="UP000191820">
    <property type="component" value="Chromosome"/>
</dbReference>
<keyword evidence="2" id="KW-0378">Hydrolase</keyword>
<dbReference type="Gene3D" id="3.60.20.10">
    <property type="entry name" value="Glutamine Phosphoribosylpyrophosphate, subunit 1, domain 1"/>
    <property type="match status" value="1"/>
</dbReference>
<organism evidence="6 7">
    <name type="scientific">Shewanella japonica</name>
    <dbReference type="NCBI Taxonomy" id="93973"/>
    <lineage>
        <taxon>Bacteria</taxon>
        <taxon>Pseudomonadati</taxon>
        <taxon>Pseudomonadota</taxon>
        <taxon>Gammaproteobacteria</taxon>
        <taxon>Alteromonadales</taxon>
        <taxon>Shewanellaceae</taxon>
        <taxon>Shewanella</taxon>
    </lineage>
</organism>
<feature type="transmembrane region" description="Helical" evidence="5">
    <location>
        <begin position="16"/>
        <end position="36"/>
    </location>
</feature>
<evidence type="ECO:0000313" key="7">
    <source>
        <dbReference type="Proteomes" id="UP000191820"/>
    </source>
</evidence>
<keyword evidence="7" id="KW-1185">Reference proteome</keyword>
<gene>
    <name evidence="6" type="ORF">SJ2017_0964</name>
</gene>
<name>A0ABM6JK92_9GAMM</name>
<evidence type="ECO:0000256" key="1">
    <source>
        <dbReference type="ARBA" id="ARBA00006586"/>
    </source>
</evidence>
<dbReference type="Gene3D" id="1.10.439.10">
    <property type="entry name" value="Penicillin Amidohydrolase, domain 1"/>
    <property type="match status" value="1"/>
</dbReference>
<reference evidence="6 7" key="1">
    <citation type="submission" date="2017-03" db="EMBL/GenBank/DDBJ databases">
        <title>Genome sequencing of Shewanella japonica KCTC 22435.</title>
        <authorList>
            <person name="Kim K.M."/>
        </authorList>
    </citation>
    <scope>NUCLEOTIDE SEQUENCE [LARGE SCALE GENOMIC DNA]</scope>
    <source>
        <strain evidence="6 7">KCTC 22435</strain>
    </source>
</reference>
<evidence type="ECO:0000256" key="4">
    <source>
        <dbReference type="ARBA" id="ARBA00038735"/>
    </source>
</evidence>
<dbReference type="RefSeq" id="WP_080915065.1">
    <property type="nucleotide sequence ID" value="NZ_CP020472.1"/>
</dbReference>
<evidence type="ECO:0000256" key="3">
    <source>
        <dbReference type="ARBA" id="ARBA00023145"/>
    </source>
</evidence>
<sequence>MSFSLNRVLQSKFTKYSLAIVLLLVGIIILAIYSTLRLSMPSLSATVVSDDISAPLTIERDTLGTAIITASNRKDAAYALGYAHSQDRFFQMDLLRRNAAGELAEIFGKAALKLDKNKRFHQLRMRAQNIFEQLPQQDKAMLSAYTQGVNHALAEQTVRSFEYLLTQSSPREWHETDSLLVIYSMYLDLQGNTIKRDMALTQLQQAFGNEMVDFLIQPSHHQAALDESQIPLYQGDIPALEDDILLSAITQAIEEPVEVGSNNWAVTGQLTDSGRAMLSDDMHLSFAVPIIWYRAQLNYQTSAAQDSAKSNPPVSDKSSHQITGVSLPGAPAIVVGSNGKLAWGFTNSYIDTADWIEISPDTAIDIEYEPIELPNDQVNYTIQVSEFGPVKTVAGVNYALSWVGHADYAVNMALLSLETAETVEQASALATEIGIPAQNMLLADNQGNAGWTIAGAVPARDNPSNTAQSPSNFQSSKWQLQQAVMPEVINPDNQRIWTANSRVLSSEEQLRFGDGGYALGARGVQIRDRLLASSNFSEADFYQLQLDNEALFLAPWQQYLLQILSEYPVEYAEDIKLIANWGHCACADSVGYTLVRHFRTALIDQTFAPIETELKERESGLSVIKRYLETPMWQIIEQQPASWLPKAQPHWQAFALSVYNDAKQALFAKYSKHQKLSDLRWGKVNQLLIQHPFSKQIPQLSRWLDMPSVDGFGDSFMPAVQGKSFGASQRFIVQPGAEQDAIMTIPGGQSGHPLSPYYRSGYQQYVTHQNTPLLPTEIEHTLMIEPLKDNHGSLTETDITEAQSDTQNSEAVKSTAD</sequence>
<evidence type="ECO:0000256" key="5">
    <source>
        <dbReference type="SAM" id="Phobius"/>
    </source>
</evidence>
<dbReference type="PANTHER" id="PTHR34218:SF4">
    <property type="entry name" value="ACYL-HOMOSERINE LACTONE ACYLASE QUIP"/>
    <property type="match status" value="1"/>
</dbReference>
<dbReference type="EMBL" id="CP020472">
    <property type="protein sequence ID" value="ARD21295.1"/>
    <property type="molecule type" value="Genomic_DNA"/>
</dbReference>
<dbReference type="InterPro" id="IPR043146">
    <property type="entry name" value="Penicillin_amidase_N_B-knob"/>
</dbReference>
<keyword evidence="5" id="KW-0472">Membrane</keyword>
<comment type="subunit">
    <text evidence="4">Heterodimer of an alpha subunit and a beta subunit processed from the same precursor.</text>
</comment>
<comment type="similarity">
    <text evidence="1">Belongs to the peptidase S45 family.</text>
</comment>
<dbReference type="Gene3D" id="2.30.120.10">
    <property type="match status" value="1"/>
</dbReference>
<dbReference type="CDD" id="cd03747">
    <property type="entry name" value="Ntn_PGA_like"/>
    <property type="match status" value="1"/>
</dbReference>
<protein>
    <submittedName>
        <fullName evidence="6">Penicillin amidase</fullName>
    </submittedName>
</protein>
<keyword evidence="5" id="KW-1133">Transmembrane helix</keyword>
<dbReference type="InterPro" id="IPR029055">
    <property type="entry name" value="Ntn_hydrolases_N"/>
</dbReference>
<accession>A0ABM6JK92</accession>
<proteinExistence type="inferred from homology"/>
<evidence type="ECO:0000313" key="6">
    <source>
        <dbReference type="EMBL" id="ARD21295.1"/>
    </source>
</evidence>
<dbReference type="InterPro" id="IPR023343">
    <property type="entry name" value="Penicillin_amidase_dom1"/>
</dbReference>
<dbReference type="InterPro" id="IPR002692">
    <property type="entry name" value="S45"/>
</dbReference>
<dbReference type="InterPro" id="IPR014395">
    <property type="entry name" value="Pen/GL7ACA/AHL_acylase"/>
</dbReference>
<dbReference type="PANTHER" id="PTHR34218">
    <property type="entry name" value="PEPTIDASE S45 PENICILLIN AMIDASE"/>
    <property type="match status" value="1"/>
</dbReference>
<dbReference type="InterPro" id="IPR043147">
    <property type="entry name" value="Penicillin_amidase_A-knob"/>
</dbReference>
<dbReference type="Gene3D" id="1.10.1400.10">
    <property type="match status" value="1"/>
</dbReference>
<dbReference type="PIRSF" id="PIRSF001227">
    <property type="entry name" value="Pen_acylase"/>
    <property type="match status" value="1"/>
</dbReference>
<dbReference type="Pfam" id="PF01804">
    <property type="entry name" value="Penicil_amidase"/>
    <property type="match status" value="1"/>
</dbReference>
<keyword evidence="5" id="KW-0812">Transmembrane</keyword>
<evidence type="ECO:0000256" key="2">
    <source>
        <dbReference type="ARBA" id="ARBA00022801"/>
    </source>
</evidence>
<keyword evidence="3" id="KW-0865">Zymogen</keyword>
<dbReference type="SUPFAM" id="SSF56235">
    <property type="entry name" value="N-terminal nucleophile aminohydrolases (Ntn hydrolases)"/>
    <property type="match status" value="1"/>
</dbReference>